<protein>
    <recommendedName>
        <fullName evidence="5">Glycosyl transferase family 1</fullName>
    </recommendedName>
</protein>
<evidence type="ECO:0000313" key="4">
    <source>
        <dbReference type="Proteomes" id="UP000176420"/>
    </source>
</evidence>
<dbReference type="AlphaFoldDB" id="A0A1G2BG19"/>
<accession>A0A1G2BG19</accession>
<dbReference type="Pfam" id="PF00534">
    <property type="entry name" value="Glycos_transf_1"/>
    <property type="match status" value="1"/>
</dbReference>
<feature type="domain" description="Glycosyltransferase subfamily 4-like N-terminal" evidence="2">
    <location>
        <begin position="14"/>
        <end position="184"/>
    </location>
</feature>
<evidence type="ECO:0000259" key="1">
    <source>
        <dbReference type="Pfam" id="PF00534"/>
    </source>
</evidence>
<dbReference type="PANTHER" id="PTHR45947:SF3">
    <property type="entry name" value="SULFOQUINOVOSYL TRANSFERASE SQD2"/>
    <property type="match status" value="1"/>
</dbReference>
<gene>
    <name evidence="3" type="ORF">A2319_04315</name>
</gene>
<evidence type="ECO:0008006" key="5">
    <source>
        <dbReference type="Google" id="ProtNLM"/>
    </source>
</evidence>
<dbReference type="Proteomes" id="UP000176420">
    <property type="component" value="Unassembled WGS sequence"/>
</dbReference>
<sequence>MKIAIFSDTFPPQVNGVANVVKNLATHLANHGHKIYVVTVAKGFKKFKTIKKEENYTLINVPSVPAMIYHGYRLALPNNWLLRYFKKNIPDIIHTHTPFLVGWEAVQLAKTLGCPLVGTHHTFYDQYLKHIKLDFAWTKKWSWKYTTKYYNRCELVISPSQSLAKTLQNHQLQKPLKIIPNPINQLFFQPPPSLLRKKQLKNKLGITGKSLVYMGRVSFEKNIEKIIKALPLIKNKIPDINLVIIGDGPEKKRLQKLTKDLGMQKHILFTGFLYQQELIDTLQANEIFVTASTSENMPLSVLEAMAVGLPVVAVKALGMPEIVEDRHNGLLTDTDNENELAEKILKLLTTEDLLKKYALSSAQLAQKYTQQKAILEHEKIYQQIIDKKL</sequence>
<dbReference type="PANTHER" id="PTHR45947">
    <property type="entry name" value="SULFOQUINOVOSYL TRANSFERASE SQD2"/>
    <property type="match status" value="1"/>
</dbReference>
<dbReference type="InterPro" id="IPR050194">
    <property type="entry name" value="Glycosyltransferase_grp1"/>
</dbReference>
<dbReference type="EMBL" id="MHKI01000006">
    <property type="protein sequence ID" value="OGY87646.1"/>
    <property type="molecule type" value="Genomic_DNA"/>
</dbReference>
<name>A0A1G2BG19_9BACT</name>
<dbReference type="Gene3D" id="3.40.50.2000">
    <property type="entry name" value="Glycogen Phosphorylase B"/>
    <property type="match status" value="2"/>
</dbReference>
<dbReference type="GO" id="GO:0016757">
    <property type="term" value="F:glycosyltransferase activity"/>
    <property type="evidence" value="ECO:0007669"/>
    <property type="project" value="InterPro"/>
</dbReference>
<organism evidence="3 4">
    <name type="scientific">Candidatus Kerfeldbacteria bacterium RIFOXYB2_FULL_38_14</name>
    <dbReference type="NCBI Taxonomy" id="1798547"/>
    <lineage>
        <taxon>Bacteria</taxon>
        <taxon>Candidatus Kerfeldiibacteriota</taxon>
    </lineage>
</organism>
<dbReference type="SUPFAM" id="SSF53756">
    <property type="entry name" value="UDP-Glycosyltransferase/glycogen phosphorylase"/>
    <property type="match status" value="1"/>
</dbReference>
<feature type="domain" description="Glycosyl transferase family 1" evidence="1">
    <location>
        <begin position="201"/>
        <end position="357"/>
    </location>
</feature>
<dbReference type="InterPro" id="IPR028098">
    <property type="entry name" value="Glyco_trans_4-like_N"/>
</dbReference>
<dbReference type="Pfam" id="PF13439">
    <property type="entry name" value="Glyco_transf_4"/>
    <property type="match status" value="1"/>
</dbReference>
<evidence type="ECO:0000259" key="2">
    <source>
        <dbReference type="Pfam" id="PF13439"/>
    </source>
</evidence>
<evidence type="ECO:0000313" key="3">
    <source>
        <dbReference type="EMBL" id="OGY87646.1"/>
    </source>
</evidence>
<proteinExistence type="predicted"/>
<reference evidence="3 4" key="1">
    <citation type="journal article" date="2016" name="Nat. Commun.">
        <title>Thousands of microbial genomes shed light on interconnected biogeochemical processes in an aquifer system.</title>
        <authorList>
            <person name="Anantharaman K."/>
            <person name="Brown C.T."/>
            <person name="Hug L.A."/>
            <person name="Sharon I."/>
            <person name="Castelle C.J."/>
            <person name="Probst A.J."/>
            <person name="Thomas B.C."/>
            <person name="Singh A."/>
            <person name="Wilkins M.J."/>
            <person name="Karaoz U."/>
            <person name="Brodie E.L."/>
            <person name="Williams K.H."/>
            <person name="Hubbard S.S."/>
            <person name="Banfield J.F."/>
        </authorList>
    </citation>
    <scope>NUCLEOTIDE SEQUENCE [LARGE SCALE GENOMIC DNA]</scope>
</reference>
<dbReference type="InterPro" id="IPR001296">
    <property type="entry name" value="Glyco_trans_1"/>
</dbReference>
<comment type="caution">
    <text evidence="3">The sequence shown here is derived from an EMBL/GenBank/DDBJ whole genome shotgun (WGS) entry which is preliminary data.</text>
</comment>